<dbReference type="HOGENOM" id="CLU_050879_0_0_1"/>
<dbReference type="Proteomes" id="UP000006352">
    <property type="component" value="Unassembled WGS sequence"/>
</dbReference>
<reference evidence="2 3" key="1">
    <citation type="journal article" date="2012" name="Appl. Environ. Microbiol.">
        <title>Short-read sequencing for genomic analysis of the brown rot fungus Fibroporia radiculosa.</title>
        <authorList>
            <person name="Tang J.D."/>
            <person name="Perkins A.D."/>
            <person name="Sonstegard T.S."/>
            <person name="Schroeder S.G."/>
            <person name="Burgess S.C."/>
            <person name="Diehl S.V."/>
        </authorList>
    </citation>
    <scope>NUCLEOTIDE SEQUENCE [LARGE SCALE GENOMIC DNA]</scope>
    <source>
        <strain evidence="2 3">TFFH 294</strain>
    </source>
</reference>
<sequence length="439" mass="48185">MSLFEIEAPPLRSHKYDQHEGLHPVCPHFRYCFIINKLSERMPVLNTRIGMGPGPQIPHSVGVGGMMDHQPMLRPSRGSGILPVQLPRKNPELMKLTDEAQSLRADSERLSREMTRISGELQHDYSDFTNSLRPPSDKAIARITQLGAKIVQLSSETRPSARDALVAGCKADAIALHNAFDSAHGTAKLSMERAAKEEVDITYDASQAETKEARARDIIVLLNDLISSQNRELATQRDRINTAMHAAKIAREARDEAQRKLDSAKSGRDLRNAFLGPLGDALDIGGLNSQINAAKGALNDAENNLSTAQQDYKSAEDAVNDARGEVDRINGYLPDLQNLRETFRRERTQFDTLHGKMHDFVNLCLDVAVFFGSLTAQSSPMQFVHTAKGLADMVLKVQGIVESNVKLAGPFLTAPDGLDATLKQIAQSTVPPGPIDELM</sequence>
<evidence type="ECO:0000256" key="1">
    <source>
        <dbReference type="SAM" id="Coils"/>
    </source>
</evidence>
<protein>
    <submittedName>
        <fullName evidence="2">Uncharacterized protein</fullName>
    </submittedName>
</protein>
<evidence type="ECO:0000313" key="3">
    <source>
        <dbReference type="Proteomes" id="UP000006352"/>
    </source>
</evidence>
<dbReference type="Gene3D" id="1.20.120.330">
    <property type="entry name" value="Nucleotidyltransferases domain 2"/>
    <property type="match status" value="1"/>
</dbReference>
<organism evidence="2 3">
    <name type="scientific">Fibroporia radiculosa</name>
    <dbReference type="NCBI Taxonomy" id="599839"/>
    <lineage>
        <taxon>Eukaryota</taxon>
        <taxon>Fungi</taxon>
        <taxon>Dikarya</taxon>
        <taxon>Basidiomycota</taxon>
        <taxon>Agaricomycotina</taxon>
        <taxon>Agaricomycetes</taxon>
        <taxon>Polyporales</taxon>
        <taxon>Fibroporiaceae</taxon>
        <taxon>Fibroporia</taxon>
    </lineage>
</organism>
<proteinExistence type="predicted"/>
<feature type="coiled-coil region" evidence="1">
    <location>
        <begin position="247"/>
        <end position="325"/>
    </location>
</feature>
<keyword evidence="3" id="KW-1185">Reference proteome</keyword>
<accession>J4GNX1</accession>
<dbReference type="AlphaFoldDB" id="J4GNX1"/>
<keyword evidence="1" id="KW-0175">Coiled coil</keyword>
<dbReference type="OrthoDB" id="2802265at2759"/>
<dbReference type="InParanoid" id="J4GNX1"/>
<dbReference type="GeneID" id="24096926"/>
<dbReference type="RefSeq" id="XP_012181298.1">
    <property type="nucleotide sequence ID" value="XM_012325908.1"/>
</dbReference>
<dbReference type="EMBL" id="HE797059">
    <property type="protein sequence ID" value="CCM02015.1"/>
    <property type="molecule type" value="Genomic_DNA"/>
</dbReference>
<name>J4GNX1_9APHY</name>
<gene>
    <name evidence="2" type="ORF">FIBRA_04091</name>
</gene>
<evidence type="ECO:0000313" key="2">
    <source>
        <dbReference type="EMBL" id="CCM02015.1"/>
    </source>
</evidence>